<dbReference type="EMBL" id="CP001574">
    <property type="protein sequence ID" value="ACO69014.1"/>
    <property type="molecule type" value="Genomic_DNA"/>
</dbReference>
<dbReference type="Gene3D" id="3.10.50.40">
    <property type="match status" value="1"/>
</dbReference>
<keyword evidence="4 5" id="KW-0413">Isomerase</keyword>
<dbReference type="Proteomes" id="UP000002009">
    <property type="component" value="Chromosome 1"/>
</dbReference>
<evidence type="ECO:0000256" key="1">
    <source>
        <dbReference type="ARBA" id="ARBA00000971"/>
    </source>
</evidence>
<dbReference type="EC" id="5.2.1.8" evidence="2 5"/>
<dbReference type="OMA" id="CRCEAAG"/>
<evidence type="ECO:0000256" key="2">
    <source>
        <dbReference type="ARBA" id="ARBA00013194"/>
    </source>
</evidence>
<keyword evidence="9" id="KW-1185">Reference proteome</keyword>
<evidence type="ECO:0000313" key="9">
    <source>
        <dbReference type="Proteomes" id="UP000002009"/>
    </source>
</evidence>
<evidence type="ECO:0000256" key="4">
    <source>
        <dbReference type="ARBA" id="ARBA00023235"/>
    </source>
</evidence>
<dbReference type="SUPFAM" id="SSF54534">
    <property type="entry name" value="FKBP-like"/>
    <property type="match status" value="1"/>
</dbReference>
<evidence type="ECO:0000313" key="8">
    <source>
        <dbReference type="EMBL" id="ACO69014.1"/>
    </source>
</evidence>
<dbReference type="FunCoup" id="C1FEU4">
    <property type="interactions" value="833"/>
</dbReference>
<dbReference type="PANTHER" id="PTHR43811:SF17">
    <property type="entry name" value="PEPTIDYL-PROLYL CIS-TRANS ISOMERASE FKBP16-3, CHLOROPLASTIC"/>
    <property type="match status" value="1"/>
</dbReference>
<dbReference type="KEGG" id="mis:MICPUN_55572"/>
<reference evidence="8 9" key="1">
    <citation type="journal article" date="2009" name="Science">
        <title>Green evolution and dynamic adaptations revealed by genomes of the marine picoeukaryotes Micromonas.</title>
        <authorList>
            <person name="Worden A.Z."/>
            <person name="Lee J.H."/>
            <person name="Mock T."/>
            <person name="Rouze P."/>
            <person name="Simmons M.P."/>
            <person name="Aerts A.L."/>
            <person name="Allen A.E."/>
            <person name="Cuvelier M.L."/>
            <person name="Derelle E."/>
            <person name="Everett M.V."/>
            <person name="Foulon E."/>
            <person name="Grimwood J."/>
            <person name="Gundlach H."/>
            <person name="Henrissat B."/>
            <person name="Napoli C."/>
            <person name="McDonald S.M."/>
            <person name="Parker M.S."/>
            <person name="Rombauts S."/>
            <person name="Salamov A."/>
            <person name="Von Dassow P."/>
            <person name="Badger J.H."/>
            <person name="Coutinho P.M."/>
            <person name="Demir E."/>
            <person name="Dubchak I."/>
            <person name="Gentemann C."/>
            <person name="Eikrem W."/>
            <person name="Gready J.E."/>
            <person name="John U."/>
            <person name="Lanier W."/>
            <person name="Lindquist E.A."/>
            <person name="Lucas S."/>
            <person name="Mayer K.F."/>
            <person name="Moreau H."/>
            <person name="Not F."/>
            <person name="Otillar R."/>
            <person name="Panaud O."/>
            <person name="Pangilinan J."/>
            <person name="Paulsen I."/>
            <person name="Piegu B."/>
            <person name="Poliakov A."/>
            <person name="Robbens S."/>
            <person name="Schmutz J."/>
            <person name="Toulza E."/>
            <person name="Wyss T."/>
            <person name="Zelensky A."/>
            <person name="Zhou K."/>
            <person name="Armbrust E.V."/>
            <person name="Bhattacharya D."/>
            <person name="Goodenough U.W."/>
            <person name="Van de Peer Y."/>
            <person name="Grigoriev I.V."/>
        </authorList>
    </citation>
    <scope>NUCLEOTIDE SEQUENCE [LARGE SCALE GENOMIC DNA]</scope>
    <source>
        <strain evidence="9">RCC299 / NOUM17</strain>
    </source>
</reference>
<evidence type="ECO:0000259" key="7">
    <source>
        <dbReference type="PROSITE" id="PS50059"/>
    </source>
</evidence>
<dbReference type="RefSeq" id="XP_002507756.1">
    <property type="nucleotide sequence ID" value="XM_002507710.1"/>
</dbReference>
<comment type="catalytic activity">
    <reaction evidence="1 5">
        <text>[protein]-peptidylproline (omega=180) = [protein]-peptidylproline (omega=0)</text>
        <dbReference type="Rhea" id="RHEA:16237"/>
        <dbReference type="Rhea" id="RHEA-COMP:10747"/>
        <dbReference type="Rhea" id="RHEA-COMP:10748"/>
        <dbReference type="ChEBI" id="CHEBI:83833"/>
        <dbReference type="ChEBI" id="CHEBI:83834"/>
        <dbReference type="EC" id="5.2.1.8"/>
    </reaction>
</comment>
<dbReference type="OrthoDB" id="77911at2759"/>
<evidence type="ECO:0000256" key="5">
    <source>
        <dbReference type="PROSITE-ProRule" id="PRU00277"/>
    </source>
</evidence>
<dbReference type="InterPro" id="IPR001179">
    <property type="entry name" value="PPIase_FKBP_dom"/>
</dbReference>
<dbReference type="GeneID" id="8250302"/>
<sequence>MSFAVASTASLRAPVAFRGKAAARRPARVAASAHTHQHPRPSVAETASPGRSAVVDRIASGAIALATALTLATSPANAISLPEEEATKLICDAECEATINDKELFTTPTGLQYRDIVVGDGVQPEVGFQVVVDYIAKNEQGQIFDNSLEKGKPNDVRITGLGQGETNVIPGLDEGILTMRSGGVRRLYIPGDLAFPKGLASAPGRPRISPFSPVVFDVKLLYIPGLE</sequence>
<organism evidence="8 9">
    <name type="scientific">Micromonas commoda (strain RCC299 / NOUM17 / CCMP2709)</name>
    <name type="common">Picoplanktonic green alga</name>
    <dbReference type="NCBI Taxonomy" id="296587"/>
    <lineage>
        <taxon>Eukaryota</taxon>
        <taxon>Viridiplantae</taxon>
        <taxon>Chlorophyta</taxon>
        <taxon>Mamiellophyceae</taxon>
        <taxon>Mamiellales</taxon>
        <taxon>Mamiellaceae</taxon>
        <taxon>Micromonas</taxon>
    </lineage>
</organism>
<keyword evidence="3 5" id="KW-0697">Rotamase</keyword>
<accession>C1FEU4</accession>
<dbReference type="InParanoid" id="C1FEU4"/>
<dbReference type="eggNOG" id="KOG0552">
    <property type="taxonomic scope" value="Eukaryota"/>
</dbReference>
<evidence type="ECO:0000256" key="6">
    <source>
        <dbReference type="SAM" id="MobiDB-lite"/>
    </source>
</evidence>
<proteinExistence type="predicted"/>
<dbReference type="STRING" id="296587.C1FEU4"/>
<dbReference type="InterPro" id="IPR046357">
    <property type="entry name" value="PPIase_dom_sf"/>
</dbReference>
<feature type="region of interest" description="Disordered" evidence="6">
    <location>
        <begin position="26"/>
        <end position="50"/>
    </location>
</feature>
<dbReference type="PROSITE" id="PS50059">
    <property type="entry name" value="FKBP_PPIASE"/>
    <property type="match status" value="1"/>
</dbReference>
<dbReference type="PANTHER" id="PTHR43811">
    <property type="entry name" value="FKBP-TYPE PEPTIDYL-PROLYL CIS-TRANS ISOMERASE FKPA"/>
    <property type="match status" value="1"/>
</dbReference>
<protein>
    <recommendedName>
        <fullName evidence="2 5">peptidylprolyl isomerase</fullName>
        <ecNumber evidence="2 5">5.2.1.8</ecNumber>
    </recommendedName>
</protein>
<dbReference type="GO" id="GO:0003755">
    <property type="term" value="F:peptidyl-prolyl cis-trans isomerase activity"/>
    <property type="evidence" value="ECO:0007669"/>
    <property type="project" value="UniProtKB-KW"/>
</dbReference>
<dbReference type="AlphaFoldDB" id="C1FEU4"/>
<feature type="domain" description="PPIase FKBP-type" evidence="7">
    <location>
        <begin position="127"/>
        <end position="224"/>
    </location>
</feature>
<gene>
    <name evidence="8" type="ORF">MICPUN_55572</name>
</gene>
<dbReference type="Pfam" id="PF00254">
    <property type="entry name" value="FKBP_C"/>
    <property type="match status" value="1"/>
</dbReference>
<name>C1FEU4_MICCC</name>
<evidence type="ECO:0000256" key="3">
    <source>
        <dbReference type="ARBA" id="ARBA00023110"/>
    </source>
</evidence>